<dbReference type="RefSeq" id="WP_148697990.1">
    <property type="nucleotide sequence ID" value="NZ_CP017834.1"/>
</dbReference>
<protein>
    <recommendedName>
        <fullName evidence="3">Solute-binding protein family 3/N-terminal domain-containing protein</fullName>
    </recommendedName>
</protein>
<gene>
    <name evidence="1" type="ORF">AXG55_10085</name>
</gene>
<dbReference type="STRING" id="1915309.AXG55_10085"/>
<dbReference type="SUPFAM" id="SSF53850">
    <property type="entry name" value="Periplasmic binding protein-like II"/>
    <property type="match status" value="1"/>
</dbReference>
<sequence>MINIIRYIKVFVFLFFLFFLFCMIPQIFAATIIKHNLSASQNDDSLNYELAVLKLVLDKSKNKYGSYELVKSIKMSQSRAFQELDRKNAEVNVIASMSSIDREKSAKAIRICLFKGLLGVRIPIVLKSDKDKLENVTTLKELTALSAGQVFDWPDTTVLESNKINVQTTTAYLNLFPMLVAKRFDIFPLGALEVYPIAKDRENEFNITVIDKWAIAYPTGYYFFVNKKDKNLESRIKDGFKIALQDGSFQSVFDKYNKKFLEISHLNTRKIFYLKNPILPKTTKFDDKNLWHPLIWEGFAKK</sequence>
<evidence type="ECO:0000313" key="1">
    <source>
        <dbReference type="EMBL" id="APJ04236.1"/>
    </source>
</evidence>
<evidence type="ECO:0008006" key="3">
    <source>
        <dbReference type="Google" id="ProtNLM"/>
    </source>
</evidence>
<accession>A0A1L4D212</accession>
<evidence type="ECO:0000313" key="2">
    <source>
        <dbReference type="Proteomes" id="UP000184731"/>
    </source>
</evidence>
<dbReference type="Proteomes" id="UP000184731">
    <property type="component" value="Chromosome"/>
</dbReference>
<dbReference type="Gene3D" id="3.40.190.10">
    <property type="entry name" value="Periplasmic binding protein-like II"/>
    <property type="match status" value="1"/>
</dbReference>
<dbReference type="KEGG" id="saqi:AXG55_10085"/>
<proteinExistence type="predicted"/>
<dbReference type="OrthoDB" id="5297512at2"/>
<reference evidence="1 2" key="1">
    <citation type="submission" date="2016-10" db="EMBL/GenBank/DDBJ databases">
        <title>Silvanigrella aquatica sp. nov., isolated from a freshwater lake located in the Black Forest, Germany, description of Silvanigrellaceae fam. nov., Silvanigrellales ord. nov., reclassification of the order Bdellovibrionales in the class Oligoflexia, reclassification of the families Bacteriovoracaceae and Halobacteriovoraceae in the new order Bacteriovoracales ord. nov., and reclassification of the family Pseudobacteriovoracaceae in the order Oligoflexiales.</title>
        <authorList>
            <person name="Hahn M.W."/>
            <person name="Schmidt J."/>
            <person name="Koll U."/>
            <person name="Rohde M."/>
            <person name="Verbag S."/>
            <person name="Pitt A."/>
            <person name="Nakai R."/>
            <person name="Naganuma T."/>
            <person name="Lang E."/>
        </authorList>
    </citation>
    <scope>NUCLEOTIDE SEQUENCE [LARGE SCALE GENOMIC DNA]</scope>
    <source>
        <strain evidence="1 2">MWH-Nonnen-W8red</strain>
    </source>
</reference>
<keyword evidence="2" id="KW-1185">Reference proteome</keyword>
<organism evidence="1 2">
    <name type="scientific">Silvanigrella aquatica</name>
    <dbReference type="NCBI Taxonomy" id="1915309"/>
    <lineage>
        <taxon>Bacteria</taxon>
        <taxon>Pseudomonadati</taxon>
        <taxon>Bdellovibrionota</taxon>
        <taxon>Oligoflexia</taxon>
        <taxon>Silvanigrellales</taxon>
        <taxon>Silvanigrellaceae</taxon>
        <taxon>Silvanigrella</taxon>
    </lineage>
</organism>
<dbReference type="EMBL" id="CP017834">
    <property type="protein sequence ID" value="APJ04236.1"/>
    <property type="molecule type" value="Genomic_DNA"/>
</dbReference>
<name>A0A1L4D212_9BACT</name>
<dbReference type="AlphaFoldDB" id="A0A1L4D212"/>